<dbReference type="SMART" id="SM00062">
    <property type="entry name" value="PBPb"/>
    <property type="match status" value="1"/>
</dbReference>
<dbReference type="Gene3D" id="3.40.190.10">
    <property type="entry name" value="Periplasmic binding protein-like II"/>
    <property type="match status" value="2"/>
</dbReference>
<feature type="signal peptide" evidence="4">
    <location>
        <begin position="1"/>
        <end position="27"/>
    </location>
</feature>
<evidence type="ECO:0000259" key="5">
    <source>
        <dbReference type="SMART" id="SM00062"/>
    </source>
</evidence>
<sequence length="288" mass="31437">MGFRRRVRSRCLPFALFALLAALSACDNEIPEPPEPQVAKTDPLRGNINVAIHSDQPGWGYTTNGFQYSGFDYDLGNWLGGEIGFNPTWIGASAGQRDDLLINGKVKLVLATYSITDERKKTVSFAGPYIVTQQGILVRTGYKKINKVADFAGKSACAVLGTTSLAQLEGQMDKKRITAEQGLSTCVERLLKGDVEMVSTDQLVLRGYASKNPDKLAVVEGLTFGYKEMYGVGLPHGNGAYCQEITAALKRFIESGAWDNFFRKHFPGIPDSDQYRPDPGALDPCPAT</sequence>
<dbReference type="PROSITE" id="PS51257">
    <property type="entry name" value="PROKAR_LIPOPROTEIN"/>
    <property type="match status" value="1"/>
</dbReference>
<gene>
    <name evidence="6" type="primary">gluB</name>
    <name evidence="6" type="ORF">Ari01nite_97630</name>
</gene>
<evidence type="ECO:0000313" key="6">
    <source>
        <dbReference type="EMBL" id="GIF02299.1"/>
    </source>
</evidence>
<evidence type="ECO:0000256" key="4">
    <source>
        <dbReference type="SAM" id="SignalP"/>
    </source>
</evidence>
<evidence type="ECO:0000256" key="2">
    <source>
        <dbReference type="ARBA" id="ARBA00022448"/>
    </source>
</evidence>
<dbReference type="GO" id="GO:0006865">
    <property type="term" value="P:amino acid transport"/>
    <property type="evidence" value="ECO:0007669"/>
    <property type="project" value="TreeGrafter"/>
</dbReference>
<name>A0A919K947_9ACTN</name>
<dbReference type="InterPro" id="IPR001638">
    <property type="entry name" value="Solute-binding_3/MltF_N"/>
</dbReference>
<dbReference type="InterPro" id="IPR051455">
    <property type="entry name" value="Bact_solute-bind_prot3"/>
</dbReference>
<dbReference type="Proteomes" id="UP000636960">
    <property type="component" value="Unassembled WGS sequence"/>
</dbReference>
<comment type="caution">
    <text evidence="6">The sequence shown here is derived from an EMBL/GenBank/DDBJ whole genome shotgun (WGS) entry which is preliminary data.</text>
</comment>
<evidence type="ECO:0000256" key="1">
    <source>
        <dbReference type="ARBA" id="ARBA00010333"/>
    </source>
</evidence>
<comment type="similarity">
    <text evidence="1">Belongs to the bacterial solute-binding protein 3 family.</text>
</comment>
<evidence type="ECO:0000256" key="3">
    <source>
        <dbReference type="ARBA" id="ARBA00022729"/>
    </source>
</evidence>
<dbReference type="PANTHER" id="PTHR30085:SF6">
    <property type="entry name" value="ABC TRANSPORTER GLUTAMINE-BINDING PROTEIN GLNH"/>
    <property type="match status" value="1"/>
</dbReference>
<proteinExistence type="inferred from homology"/>
<reference evidence="6" key="1">
    <citation type="submission" date="2021-01" db="EMBL/GenBank/DDBJ databases">
        <title>Whole genome shotgun sequence of Actinoplanes rishiriensis NBRC 108556.</title>
        <authorList>
            <person name="Komaki H."/>
            <person name="Tamura T."/>
        </authorList>
    </citation>
    <scope>NUCLEOTIDE SEQUENCE</scope>
    <source>
        <strain evidence="6">NBRC 108556</strain>
    </source>
</reference>
<evidence type="ECO:0000313" key="7">
    <source>
        <dbReference type="Proteomes" id="UP000636960"/>
    </source>
</evidence>
<feature type="chain" id="PRO_5037035877" evidence="4">
    <location>
        <begin position="28"/>
        <end position="288"/>
    </location>
</feature>
<protein>
    <submittedName>
        <fullName evidence="6">ABC transporter substrate-binding protein</fullName>
    </submittedName>
</protein>
<keyword evidence="7" id="KW-1185">Reference proteome</keyword>
<accession>A0A919K947</accession>
<dbReference type="PANTHER" id="PTHR30085">
    <property type="entry name" value="AMINO ACID ABC TRANSPORTER PERMEASE"/>
    <property type="match status" value="1"/>
</dbReference>
<keyword evidence="3 4" id="KW-0732">Signal</keyword>
<dbReference type="SUPFAM" id="SSF53850">
    <property type="entry name" value="Periplasmic binding protein-like II"/>
    <property type="match status" value="1"/>
</dbReference>
<dbReference type="AlphaFoldDB" id="A0A919K947"/>
<dbReference type="GO" id="GO:0005576">
    <property type="term" value="C:extracellular region"/>
    <property type="evidence" value="ECO:0007669"/>
    <property type="project" value="TreeGrafter"/>
</dbReference>
<dbReference type="Pfam" id="PF00497">
    <property type="entry name" value="SBP_bac_3"/>
    <property type="match status" value="1"/>
</dbReference>
<feature type="domain" description="Solute-binding protein family 3/N-terminal" evidence="5">
    <location>
        <begin position="47"/>
        <end position="269"/>
    </location>
</feature>
<organism evidence="6 7">
    <name type="scientific">Paractinoplanes rishiriensis</name>
    <dbReference type="NCBI Taxonomy" id="1050105"/>
    <lineage>
        <taxon>Bacteria</taxon>
        <taxon>Bacillati</taxon>
        <taxon>Actinomycetota</taxon>
        <taxon>Actinomycetes</taxon>
        <taxon>Micromonosporales</taxon>
        <taxon>Micromonosporaceae</taxon>
        <taxon>Paractinoplanes</taxon>
    </lineage>
</organism>
<dbReference type="GO" id="GO:0030288">
    <property type="term" value="C:outer membrane-bounded periplasmic space"/>
    <property type="evidence" value="ECO:0007669"/>
    <property type="project" value="TreeGrafter"/>
</dbReference>
<keyword evidence="2" id="KW-0813">Transport</keyword>
<dbReference type="EMBL" id="BOMV01000129">
    <property type="protein sequence ID" value="GIF02299.1"/>
    <property type="molecule type" value="Genomic_DNA"/>
</dbReference>